<feature type="domain" description="DUF7933" evidence="3">
    <location>
        <begin position="174"/>
        <end position="293"/>
    </location>
</feature>
<dbReference type="Pfam" id="PF25564">
    <property type="entry name" value="DUF7933"/>
    <property type="match status" value="1"/>
</dbReference>
<evidence type="ECO:0000256" key="1">
    <source>
        <dbReference type="SAM" id="Phobius"/>
    </source>
</evidence>
<keyword evidence="1" id="KW-0812">Transmembrane</keyword>
<comment type="caution">
    <text evidence="4">The sequence shown here is derived from an EMBL/GenBank/DDBJ whole genome shotgun (WGS) entry which is preliminary data.</text>
</comment>
<dbReference type="EMBL" id="JACYTR010000009">
    <property type="protein sequence ID" value="MBD8525399.1"/>
    <property type="molecule type" value="Genomic_DNA"/>
</dbReference>
<evidence type="ECO:0000313" key="4">
    <source>
        <dbReference type="EMBL" id="MBD8525399.1"/>
    </source>
</evidence>
<feature type="signal peptide" evidence="2">
    <location>
        <begin position="1"/>
        <end position="21"/>
    </location>
</feature>
<keyword evidence="1" id="KW-1133">Transmembrane helix</keyword>
<dbReference type="Proteomes" id="UP000613768">
    <property type="component" value="Unassembled WGS sequence"/>
</dbReference>
<evidence type="ECO:0000313" key="5">
    <source>
        <dbReference type="Proteomes" id="UP000613768"/>
    </source>
</evidence>
<name>A0AAW3ZJK5_9GAMM</name>
<dbReference type="AlphaFoldDB" id="A0AAW3ZJK5"/>
<feature type="chain" id="PRO_5043744594" description="DUF7933 domain-containing protein" evidence="2">
    <location>
        <begin position="22"/>
        <end position="327"/>
    </location>
</feature>
<keyword evidence="1" id="KW-0472">Membrane</keyword>
<reference evidence="4 5" key="1">
    <citation type="submission" date="2020-09" db="EMBL/GenBank/DDBJ databases">
        <title>Pseudoxanthomonas sp. CAU 1598 isolated from sand of Yaerae Beach.</title>
        <authorList>
            <person name="Kim W."/>
        </authorList>
    </citation>
    <scope>NUCLEOTIDE SEQUENCE [LARGE SCALE GENOMIC DNA]</scope>
    <source>
        <strain evidence="4 5">CAU 1598</strain>
    </source>
</reference>
<keyword evidence="5" id="KW-1185">Reference proteome</keyword>
<evidence type="ECO:0000256" key="2">
    <source>
        <dbReference type="SAM" id="SignalP"/>
    </source>
</evidence>
<dbReference type="InterPro" id="IPR057693">
    <property type="entry name" value="DUF7933"/>
</dbReference>
<sequence length="327" mass="32633">MMLRTMALGAVLLGASSVVQAGLPSCSATTAFTGSNTQMGRIFRDAIPSSCPSKAYPGIFNPGTTYNYEAFTFTNSGGTAQCVTVNFDPNPDNNLATDCDTNAHASLYVGSYDPTNQSANYVGDVGSSITDSFSAEVPAMSSLILVVTNTSAQEICNFAYEMQNIPCAVVGTPPLFSVAVSPSPLPANVVGTVTFTINNSANGVPANSLAFSNTFPTGMTLSAQPNGNSSCGGTVTAAAGGTTLSLTGGTVAAGASCTVSANVVATTAGILSISSGDLTSNLGNSGPAAGTVSVGSSAAVIPTMNGFGLAILTLLMGFTVVLVSRRS</sequence>
<evidence type="ECO:0000259" key="3">
    <source>
        <dbReference type="Pfam" id="PF25564"/>
    </source>
</evidence>
<gene>
    <name evidence="4" type="ORF">IFO71_06555</name>
</gene>
<dbReference type="RefSeq" id="WP_192028752.1">
    <property type="nucleotide sequence ID" value="NZ_JACYTR010000009.1"/>
</dbReference>
<feature type="transmembrane region" description="Helical" evidence="1">
    <location>
        <begin position="306"/>
        <end position="324"/>
    </location>
</feature>
<protein>
    <recommendedName>
        <fullName evidence="3">DUF7933 domain-containing protein</fullName>
    </recommendedName>
</protein>
<proteinExistence type="predicted"/>
<accession>A0AAW3ZJK5</accession>
<keyword evidence="2" id="KW-0732">Signal</keyword>
<organism evidence="4 5">
    <name type="scientific">Pseudomarimonas arenosa</name>
    <dbReference type="NCBI Taxonomy" id="2774145"/>
    <lineage>
        <taxon>Bacteria</taxon>
        <taxon>Pseudomonadati</taxon>
        <taxon>Pseudomonadota</taxon>
        <taxon>Gammaproteobacteria</taxon>
        <taxon>Lysobacterales</taxon>
        <taxon>Lysobacteraceae</taxon>
        <taxon>Pseudomarimonas</taxon>
    </lineage>
</organism>